<evidence type="ECO:0000313" key="9">
    <source>
        <dbReference type="EMBL" id="MBZ0156508.1"/>
    </source>
</evidence>
<evidence type="ECO:0000259" key="8">
    <source>
        <dbReference type="PROSITE" id="PS50110"/>
    </source>
</evidence>
<protein>
    <submittedName>
        <fullName evidence="9">Sigma-54 dependent transcriptional regulator</fullName>
    </submittedName>
</protein>
<keyword evidence="6" id="KW-0597">Phosphoprotein</keyword>
<dbReference type="SMART" id="SM00448">
    <property type="entry name" value="REC"/>
    <property type="match status" value="1"/>
</dbReference>
<evidence type="ECO:0000256" key="2">
    <source>
        <dbReference type="ARBA" id="ARBA00022840"/>
    </source>
</evidence>
<dbReference type="InterPro" id="IPR003593">
    <property type="entry name" value="AAA+_ATPase"/>
</dbReference>
<dbReference type="GO" id="GO:0006355">
    <property type="term" value="P:regulation of DNA-templated transcription"/>
    <property type="evidence" value="ECO:0007669"/>
    <property type="project" value="InterPro"/>
</dbReference>
<dbReference type="CDD" id="cd00009">
    <property type="entry name" value="AAA"/>
    <property type="match status" value="1"/>
</dbReference>
<feature type="domain" description="Sigma-54 factor interaction" evidence="7">
    <location>
        <begin position="124"/>
        <end position="353"/>
    </location>
</feature>
<dbReference type="Gene3D" id="1.10.10.60">
    <property type="entry name" value="Homeodomain-like"/>
    <property type="match status" value="1"/>
</dbReference>
<dbReference type="FunFam" id="3.40.50.300:FF:000006">
    <property type="entry name" value="DNA-binding transcriptional regulator NtrC"/>
    <property type="match status" value="1"/>
</dbReference>
<reference evidence="9" key="2">
    <citation type="submission" date="2021-08" db="EMBL/GenBank/DDBJ databases">
        <authorList>
            <person name="Dalcin Martins P."/>
        </authorList>
    </citation>
    <scope>NUCLEOTIDE SEQUENCE</scope>
    <source>
        <strain evidence="9">MAG_39</strain>
    </source>
</reference>
<sequence>MRLEASHYEVVTAYREEDAIDAAKKQFFDLAIVDLQLVKRDGISVMEDLHAINPEMPVIIFTAHGSIESAVEAVKKGAFNYLSKPFDPKELLLQIERALENSRLTSEIRRLKGLLEERFDFSNIIARSEKMRQVLEKVTRVAKTDCTIHIHGESGTGKELIAKAVHIASPRRDKPFVAINCAAIPETLLESELFGHEKGAFTGAVQSSKGLFSRAHEGTIFLDEIGDMPMSTQIKLLRVLQERQFYPVGSEKPIEVDIRVIVATNKDLEEEVKKGVFREDLFYRIHVIPVYLPPLRERKEDIPLLADFYLQNFGEQMGRSLKGFTANAVQKLLLYEWPGNVRELRNVVEYAAAMSQHEMITEDLILKTKDIPDEQQFMPLKEAREGFEKNYLIRLLEFTRGNISKASTLAGKYRADFYNLIKKHNLNPDLFKKQ</sequence>
<dbReference type="InterPro" id="IPR027417">
    <property type="entry name" value="P-loop_NTPase"/>
</dbReference>
<keyword evidence="2" id="KW-0067">ATP-binding</keyword>
<dbReference type="InterPro" id="IPR002078">
    <property type="entry name" value="Sigma_54_int"/>
</dbReference>
<dbReference type="Proteomes" id="UP000705867">
    <property type="component" value="Unassembled WGS sequence"/>
</dbReference>
<dbReference type="EMBL" id="JAIOIV010000076">
    <property type="protein sequence ID" value="MBZ0156508.1"/>
    <property type="molecule type" value="Genomic_DNA"/>
</dbReference>
<dbReference type="InterPro" id="IPR011006">
    <property type="entry name" value="CheY-like_superfamily"/>
</dbReference>
<dbReference type="PROSITE" id="PS00676">
    <property type="entry name" value="SIGMA54_INTERACT_2"/>
    <property type="match status" value="1"/>
</dbReference>
<dbReference type="SUPFAM" id="SSF52540">
    <property type="entry name" value="P-loop containing nucleoside triphosphate hydrolases"/>
    <property type="match status" value="1"/>
</dbReference>
<dbReference type="InterPro" id="IPR001789">
    <property type="entry name" value="Sig_transdc_resp-reg_receiver"/>
</dbReference>
<evidence type="ECO:0000256" key="5">
    <source>
        <dbReference type="ARBA" id="ARBA00023163"/>
    </source>
</evidence>
<dbReference type="InterPro" id="IPR009057">
    <property type="entry name" value="Homeodomain-like_sf"/>
</dbReference>
<dbReference type="SUPFAM" id="SSF52172">
    <property type="entry name" value="CheY-like"/>
    <property type="match status" value="1"/>
</dbReference>
<evidence type="ECO:0000313" key="10">
    <source>
        <dbReference type="Proteomes" id="UP000705867"/>
    </source>
</evidence>
<dbReference type="PANTHER" id="PTHR32071:SF57">
    <property type="entry name" value="C4-DICARBOXYLATE TRANSPORT TRANSCRIPTIONAL REGULATORY PROTEIN DCTD"/>
    <property type="match status" value="1"/>
</dbReference>
<evidence type="ECO:0000256" key="3">
    <source>
        <dbReference type="ARBA" id="ARBA00023015"/>
    </source>
</evidence>
<gene>
    <name evidence="9" type="ORF">K8I29_09915</name>
</gene>
<evidence type="ECO:0000256" key="6">
    <source>
        <dbReference type="PROSITE-ProRule" id="PRU00169"/>
    </source>
</evidence>
<dbReference type="InterPro" id="IPR025944">
    <property type="entry name" value="Sigma_54_int_dom_CS"/>
</dbReference>
<feature type="domain" description="Response regulatory" evidence="8">
    <location>
        <begin position="1"/>
        <end position="99"/>
    </location>
</feature>
<dbReference type="PROSITE" id="PS50110">
    <property type="entry name" value="RESPONSE_REGULATORY"/>
    <property type="match status" value="1"/>
</dbReference>
<evidence type="ECO:0000256" key="4">
    <source>
        <dbReference type="ARBA" id="ARBA00023125"/>
    </source>
</evidence>
<dbReference type="Pfam" id="PF00072">
    <property type="entry name" value="Response_reg"/>
    <property type="match status" value="1"/>
</dbReference>
<dbReference type="PANTHER" id="PTHR32071">
    <property type="entry name" value="TRANSCRIPTIONAL REGULATORY PROTEIN"/>
    <property type="match status" value="1"/>
</dbReference>
<accession>A0A953J542</accession>
<dbReference type="Gene3D" id="1.10.8.60">
    <property type="match status" value="1"/>
</dbReference>
<evidence type="ECO:0000256" key="1">
    <source>
        <dbReference type="ARBA" id="ARBA00022741"/>
    </source>
</evidence>
<dbReference type="GO" id="GO:0005524">
    <property type="term" value="F:ATP binding"/>
    <property type="evidence" value="ECO:0007669"/>
    <property type="project" value="UniProtKB-KW"/>
</dbReference>
<dbReference type="SMART" id="SM00382">
    <property type="entry name" value="AAA"/>
    <property type="match status" value="1"/>
</dbReference>
<proteinExistence type="predicted"/>
<keyword evidence="3" id="KW-0805">Transcription regulation</keyword>
<dbReference type="SUPFAM" id="SSF46689">
    <property type="entry name" value="Homeodomain-like"/>
    <property type="match status" value="1"/>
</dbReference>
<dbReference type="Gene3D" id="3.40.50.300">
    <property type="entry name" value="P-loop containing nucleotide triphosphate hydrolases"/>
    <property type="match status" value="1"/>
</dbReference>
<dbReference type="InterPro" id="IPR025943">
    <property type="entry name" value="Sigma_54_int_dom_ATP-bd_2"/>
</dbReference>
<dbReference type="AlphaFoldDB" id="A0A953J542"/>
<evidence type="ECO:0000259" key="7">
    <source>
        <dbReference type="PROSITE" id="PS50045"/>
    </source>
</evidence>
<dbReference type="GO" id="GO:0003677">
    <property type="term" value="F:DNA binding"/>
    <property type="evidence" value="ECO:0007669"/>
    <property type="project" value="UniProtKB-KW"/>
</dbReference>
<keyword evidence="1" id="KW-0547">Nucleotide-binding</keyword>
<comment type="caution">
    <text evidence="9">The sequence shown here is derived from an EMBL/GenBank/DDBJ whole genome shotgun (WGS) entry which is preliminary data.</text>
</comment>
<dbReference type="PROSITE" id="PS00688">
    <property type="entry name" value="SIGMA54_INTERACT_3"/>
    <property type="match status" value="1"/>
</dbReference>
<organism evidence="9 10">
    <name type="scientific">Candidatus Nitrobium versatile</name>
    <dbReference type="NCBI Taxonomy" id="2884831"/>
    <lineage>
        <taxon>Bacteria</taxon>
        <taxon>Pseudomonadati</taxon>
        <taxon>Nitrospirota</taxon>
        <taxon>Nitrospiria</taxon>
        <taxon>Nitrospirales</taxon>
        <taxon>Nitrospiraceae</taxon>
        <taxon>Candidatus Nitrobium</taxon>
    </lineage>
</organism>
<dbReference type="PROSITE" id="PS50045">
    <property type="entry name" value="SIGMA54_INTERACT_4"/>
    <property type="match status" value="1"/>
</dbReference>
<dbReference type="Pfam" id="PF00158">
    <property type="entry name" value="Sigma54_activat"/>
    <property type="match status" value="1"/>
</dbReference>
<keyword evidence="4" id="KW-0238">DNA-binding</keyword>
<name>A0A953J542_9BACT</name>
<feature type="modified residue" description="4-aspartylphosphate" evidence="6">
    <location>
        <position position="34"/>
    </location>
</feature>
<dbReference type="Pfam" id="PF25601">
    <property type="entry name" value="AAA_lid_14"/>
    <property type="match status" value="1"/>
</dbReference>
<dbReference type="GO" id="GO:0000160">
    <property type="term" value="P:phosphorelay signal transduction system"/>
    <property type="evidence" value="ECO:0007669"/>
    <property type="project" value="InterPro"/>
</dbReference>
<reference evidence="9" key="1">
    <citation type="journal article" date="2021" name="bioRxiv">
        <title>Unraveling nitrogen, sulfur and carbon metabolic pathways and microbial community transcriptional responses to substrate deprivation and toxicity stresses in a bioreactor mimicking anoxic brackish coastal sediment conditions.</title>
        <authorList>
            <person name="Martins P.D."/>
            <person name="Echeveste M.J."/>
            <person name="Arshad A."/>
            <person name="Kurth J."/>
            <person name="Ouboter H."/>
            <person name="Jetten M.S.M."/>
            <person name="Welte C.U."/>
        </authorList>
    </citation>
    <scope>NUCLEOTIDE SEQUENCE</scope>
    <source>
        <strain evidence="9">MAG_39</strain>
    </source>
</reference>
<keyword evidence="5" id="KW-0804">Transcription</keyword>
<dbReference type="Gene3D" id="3.40.50.2300">
    <property type="match status" value="1"/>
</dbReference>
<dbReference type="InterPro" id="IPR058031">
    <property type="entry name" value="AAA_lid_NorR"/>
</dbReference>